<dbReference type="AlphaFoldDB" id="A0A7M2WUE9"/>
<dbReference type="GO" id="GO:0005886">
    <property type="term" value="C:plasma membrane"/>
    <property type="evidence" value="ECO:0007669"/>
    <property type="project" value="UniProtKB-SubCell"/>
</dbReference>
<dbReference type="InterPro" id="IPR051449">
    <property type="entry name" value="ABC-2_transporter_component"/>
</dbReference>
<sequence length="239" mass="26331">MTRAPTIARREITSYFYSPIAYVALTLFLLVAGFFFQRDFDPGQPAGLRTVFDMMLWTLVVIVPVLCMGLLAQEWANGTVETLFTAPVGETDVVLGKWLGSLGFFVLLLLPTLIYVALLKMYSQVDLGPVFTGYLGLFLVGAMFLAIGLFCSSLTRSQVIAAVSAVAILSLITVAPFLMAANLSELHPVLRKLTEWGVQSRYADFGKGVIDTGHLVFFAVITAVFLFLTVKVLESRRWK</sequence>
<feature type="transmembrane region" description="Helical" evidence="6">
    <location>
        <begin position="56"/>
        <end position="77"/>
    </location>
</feature>
<evidence type="ECO:0000313" key="8">
    <source>
        <dbReference type="Proteomes" id="UP000593765"/>
    </source>
</evidence>
<dbReference type="GO" id="GO:0140359">
    <property type="term" value="F:ABC-type transporter activity"/>
    <property type="evidence" value="ECO:0007669"/>
    <property type="project" value="InterPro"/>
</dbReference>
<keyword evidence="2" id="KW-1003">Cell membrane</keyword>
<proteinExistence type="predicted"/>
<evidence type="ECO:0000256" key="2">
    <source>
        <dbReference type="ARBA" id="ARBA00022475"/>
    </source>
</evidence>
<comment type="subcellular location">
    <subcellularLocation>
        <location evidence="1">Cell membrane</location>
        <topology evidence="1">Multi-pass membrane protein</topology>
    </subcellularLocation>
</comment>
<feature type="transmembrane region" description="Helical" evidence="6">
    <location>
        <begin position="215"/>
        <end position="233"/>
    </location>
</feature>
<name>A0A7M2WUE9_9BACT</name>
<feature type="transmembrane region" description="Helical" evidence="6">
    <location>
        <begin position="12"/>
        <end position="36"/>
    </location>
</feature>
<dbReference type="RefSeq" id="WP_206292101.1">
    <property type="nucleotide sequence ID" value="NZ_CP063458.1"/>
</dbReference>
<evidence type="ECO:0000313" key="7">
    <source>
        <dbReference type="EMBL" id="QOV89083.1"/>
    </source>
</evidence>
<evidence type="ECO:0000256" key="5">
    <source>
        <dbReference type="ARBA" id="ARBA00023136"/>
    </source>
</evidence>
<evidence type="ECO:0000256" key="1">
    <source>
        <dbReference type="ARBA" id="ARBA00004651"/>
    </source>
</evidence>
<dbReference type="PANTHER" id="PTHR30294:SF29">
    <property type="entry name" value="MULTIDRUG ABC TRANSPORTER PERMEASE YBHS-RELATED"/>
    <property type="match status" value="1"/>
</dbReference>
<gene>
    <name evidence="7" type="ORF">IPV69_23145</name>
</gene>
<evidence type="ECO:0000256" key="4">
    <source>
        <dbReference type="ARBA" id="ARBA00022989"/>
    </source>
</evidence>
<keyword evidence="4 6" id="KW-1133">Transmembrane helix</keyword>
<dbReference type="EMBL" id="CP063458">
    <property type="protein sequence ID" value="QOV89083.1"/>
    <property type="molecule type" value="Genomic_DNA"/>
</dbReference>
<keyword evidence="3 6" id="KW-0812">Transmembrane</keyword>
<evidence type="ECO:0000256" key="6">
    <source>
        <dbReference type="SAM" id="Phobius"/>
    </source>
</evidence>
<evidence type="ECO:0000256" key="3">
    <source>
        <dbReference type="ARBA" id="ARBA00022692"/>
    </source>
</evidence>
<accession>A0A7M2WUE9</accession>
<dbReference type="Pfam" id="PF12679">
    <property type="entry name" value="ABC2_membrane_2"/>
    <property type="match status" value="1"/>
</dbReference>
<protein>
    <submittedName>
        <fullName evidence="7">ABC transporter permease subunit</fullName>
    </submittedName>
</protein>
<keyword evidence="8" id="KW-1185">Reference proteome</keyword>
<keyword evidence="5 6" id="KW-0472">Membrane</keyword>
<dbReference type="PANTHER" id="PTHR30294">
    <property type="entry name" value="MEMBRANE COMPONENT OF ABC TRANSPORTER YHHJ-RELATED"/>
    <property type="match status" value="1"/>
</dbReference>
<dbReference type="Proteomes" id="UP000593765">
    <property type="component" value="Chromosome"/>
</dbReference>
<feature type="transmembrane region" description="Helical" evidence="6">
    <location>
        <begin position="131"/>
        <end position="152"/>
    </location>
</feature>
<reference evidence="7 8" key="1">
    <citation type="submission" date="2020-10" db="EMBL/GenBank/DDBJ databases">
        <title>Wide distribution of Phycisphaera-like planctomycetes from WD2101 soil group in peatlands and genome analysis of the first cultivated representative.</title>
        <authorList>
            <person name="Dedysh S.N."/>
            <person name="Beletsky A.V."/>
            <person name="Ivanova A."/>
            <person name="Kulichevskaya I.S."/>
            <person name="Suzina N.E."/>
            <person name="Philippov D.A."/>
            <person name="Rakitin A.L."/>
            <person name="Mardanov A.V."/>
            <person name="Ravin N.V."/>
        </authorList>
    </citation>
    <scope>NUCLEOTIDE SEQUENCE [LARGE SCALE GENOMIC DNA]</scope>
    <source>
        <strain evidence="7 8">M1803</strain>
    </source>
</reference>
<organism evidence="7 8">
    <name type="scientific">Humisphaera borealis</name>
    <dbReference type="NCBI Taxonomy" id="2807512"/>
    <lineage>
        <taxon>Bacteria</taxon>
        <taxon>Pseudomonadati</taxon>
        <taxon>Planctomycetota</taxon>
        <taxon>Phycisphaerae</taxon>
        <taxon>Tepidisphaerales</taxon>
        <taxon>Tepidisphaeraceae</taxon>
        <taxon>Humisphaera</taxon>
    </lineage>
</organism>
<feature type="transmembrane region" description="Helical" evidence="6">
    <location>
        <begin position="98"/>
        <end position="119"/>
    </location>
</feature>
<feature type="transmembrane region" description="Helical" evidence="6">
    <location>
        <begin position="159"/>
        <end position="181"/>
    </location>
</feature>
<dbReference type="KEGG" id="hbs:IPV69_23145"/>